<evidence type="ECO:0000256" key="10">
    <source>
        <dbReference type="ARBA" id="ARBA00022989"/>
    </source>
</evidence>
<dbReference type="PANTHER" id="PTHR35864">
    <property type="entry name" value="ZINC METALLOPROTEASE MJ0611-RELATED"/>
    <property type="match status" value="1"/>
</dbReference>
<feature type="transmembrane region" description="Helical" evidence="13">
    <location>
        <begin position="136"/>
        <end position="158"/>
    </location>
</feature>
<keyword evidence="11 15" id="KW-0482">Metalloprotease</keyword>
<dbReference type="Pfam" id="PF02163">
    <property type="entry name" value="Peptidase_M50"/>
    <property type="match status" value="1"/>
</dbReference>
<evidence type="ECO:0000256" key="11">
    <source>
        <dbReference type="ARBA" id="ARBA00023049"/>
    </source>
</evidence>
<evidence type="ECO:0000256" key="6">
    <source>
        <dbReference type="ARBA" id="ARBA00022692"/>
    </source>
</evidence>
<dbReference type="PANTHER" id="PTHR35864:SF1">
    <property type="entry name" value="ZINC METALLOPROTEASE YWHC-RELATED"/>
    <property type="match status" value="1"/>
</dbReference>
<keyword evidence="9" id="KW-0862">Zinc</keyword>
<evidence type="ECO:0000256" key="8">
    <source>
        <dbReference type="ARBA" id="ARBA00022801"/>
    </source>
</evidence>
<gene>
    <name evidence="15" type="primary">ywhC</name>
    <name evidence="15" type="ORF">GCM10010913_01070</name>
</gene>
<evidence type="ECO:0000313" key="16">
    <source>
        <dbReference type="Proteomes" id="UP000608420"/>
    </source>
</evidence>
<dbReference type="GO" id="GO:0008237">
    <property type="term" value="F:metallopeptidase activity"/>
    <property type="evidence" value="ECO:0007669"/>
    <property type="project" value="UniProtKB-KW"/>
</dbReference>
<dbReference type="RefSeq" id="WP_120462712.1">
    <property type="nucleotide sequence ID" value="NZ_BMIW01000001.1"/>
</dbReference>
<feature type="transmembrane region" description="Helical" evidence="13">
    <location>
        <begin position="12"/>
        <end position="36"/>
    </location>
</feature>
<evidence type="ECO:0000256" key="12">
    <source>
        <dbReference type="ARBA" id="ARBA00023136"/>
    </source>
</evidence>
<evidence type="ECO:0000256" key="13">
    <source>
        <dbReference type="SAM" id="Phobius"/>
    </source>
</evidence>
<evidence type="ECO:0000259" key="14">
    <source>
        <dbReference type="Pfam" id="PF02163"/>
    </source>
</evidence>
<feature type="transmembrane region" description="Helical" evidence="13">
    <location>
        <begin position="56"/>
        <end position="78"/>
    </location>
</feature>
<evidence type="ECO:0000256" key="1">
    <source>
        <dbReference type="ARBA" id="ARBA00001947"/>
    </source>
</evidence>
<comment type="caution">
    <text evidence="15">The sequence shown here is derived from an EMBL/GenBank/DDBJ whole genome shotgun (WGS) entry which is preliminary data.</text>
</comment>
<dbReference type="InterPro" id="IPR008915">
    <property type="entry name" value="Peptidase_M50"/>
</dbReference>
<feature type="domain" description="Peptidase M50" evidence="14">
    <location>
        <begin position="17"/>
        <end position="197"/>
    </location>
</feature>
<reference evidence="16" key="1">
    <citation type="journal article" date="2019" name="Int. J. Syst. Evol. Microbiol.">
        <title>The Global Catalogue of Microorganisms (GCM) 10K type strain sequencing project: providing services to taxonomists for standard genome sequencing and annotation.</title>
        <authorList>
            <consortium name="The Broad Institute Genomics Platform"/>
            <consortium name="The Broad Institute Genome Sequencing Center for Infectious Disease"/>
            <person name="Wu L."/>
            <person name="Ma J."/>
        </authorList>
    </citation>
    <scope>NUCLEOTIDE SEQUENCE [LARGE SCALE GENOMIC DNA]</scope>
    <source>
        <strain evidence="16">CGMCC 1.15420</strain>
    </source>
</reference>
<keyword evidence="10 13" id="KW-1133">Transmembrane helix</keyword>
<evidence type="ECO:0000256" key="5">
    <source>
        <dbReference type="ARBA" id="ARBA00022670"/>
    </source>
</evidence>
<keyword evidence="5" id="KW-0645">Protease</keyword>
<comment type="cofactor">
    <cofactor evidence="1">
        <name>Zn(2+)</name>
        <dbReference type="ChEBI" id="CHEBI:29105"/>
    </cofactor>
</comment>
<keyword evidence="12 13" id="KW-0472">Membrane</keyword>
<comment type="subcellular location">
    <subcellularLocation>
        <location evidence="2">Cell membrane</location>
        <topology evidence="2">Multi-pass membrane protein</topology>
    </subcellularLocation>
</comment>
<dbReference type="InterPro" id="IPR044537">
    <property type="entry name" value="Rip2-like"/>
</dbReference>
<evidence type="ECO:0000256" key="4">
    <source>
        <dbReference type="ARBA" id="ARBA00022475"/>
    </source>
</evidence>
<evidence type="ECO:0000256" key="9">
    <source>
        <dbReference type="ARBA" id="ARBA00022833"/>
    </source>
</evidence>
<feature type="transmembrane region" description="Helical" evidence="13">
    <location>
        <begin position="90"/>
        <end position="116"/>
    </location>
</feature>
<evidence type="ECO:0000256" key="3">
    <source>
        <dbReference type="ARBA" id="ARBA00007931"/>
    </source>
</evidence>
<keyword evidence="8" id="KW-0378">Hydrolase</keyword>
<keyword evidence="16" id="KW-1185">Reference proteome</keyword>
<feature type="transmembrane region" description="Helical" evidence="13">
    <location>
        <begin position="184"/>
        <end position="201"/>
    </location>
</feature>
<organism evidence="15 16">
    <name type="scientific">Paenibacillus aceti</name>
    <dbReference type="NCBI Taxonomy" id="1820010"/>
    <lineage>
        <taxon>Bacteria</taxon>
        <taxon>Bacillati</taxon>
        <taxon>Bacillota</taxon>
        <taxon>Bacilli</taxon>
        <taxon>Bacillales</taxon>
        <taxon>Paenibacillaceae</taxon>
        <taxon>Paenibacillus</taxon>
    </lineage>
</organism>
<protein>
    <submittedName>
        <fullName evidence="15">Zinc metalloprotease YwhC</fullName>
    </submittedName>
</protein>
<dbReference type="CDD" id="cd06158">
    <property type="entry name" value="S2P-M50_like_1"/>
    <property type="match status" value="1"/>
</dbReference>
<evidence type="ECO:0000313" key="15">
    <source>
        <dbReference type="EMBL" id="GGF83355.1"/>
    </source>
</evidence>
<dbReference type="Proteomes" id="UP000608420">
    <property type="component" value="Unassembled WGS sequence"/>
</dbReference>
<accession>A0ABQ1VPR4</accession>
<dbReference type="InterPro" id="IPR052348">
    <property type="entry name" value="Metallopeptidase_M50B"/>
</dbReference>
<proteinExistence type="inferred from homology"/>
<keyword evidence="6 13" id="KW-0812">Transmembrane</keyword>
<sequence length="231" mass="26191">MDFLNQILRVPLSQLPFFLITLLIAFTVHEFSHAYFANKFGDPTAKLLGRVTLNPAVHFDLLGVIMLLIAGFGWARPIPVNRDNFSKPRTMGVVVSIAGPLSNLLLGIFGAFIYVLLLRSGVIPHLAIDGNSKYTIAAHTFFGMFIYMNFFLFLFNLIPLPPLDGYRILEDIVPRRMLGKLQQFENWSIIIFLIILVVPALQRYTIAPLYDLAYLWSGNIISFFNMLLHSI</sequence>
<evidence type="ECO:0000256" key="7">
    <source>
        <dbReference type="ARBA" id="ARBA00022723"/>
    </source>
</evidence>
<keyword evidence="7" id="KW-0479">Metal-binding</keyword>
<name>A0ABQ1VPR4_9BACL</name>
<evidence type="ECO:0000256" key="2">
    <source>
        <dbReference type="ARBA" id="ARBA00004651"/>
    </source>
</evidence>
<keyword evidence="4" id="KW-1003">Cell membrane</keyword>
<dbReference type="EMBL" id="BMIW01000001">
    <property type="protein sequence ID" value="GGF83355.1"/>
    <property type="molecule type" value="Genomic_DNA"/>
</dbReference>
<comment type="similarity">
    <text evidence="3">Belongs to the peptidase M50B family.</text>
</comment>